<dbReference type="InterPro" id="IPR009476">
    <property type="entry name" value="DUF1097"/>
</dbReference>
<evidence type="ECO:0000256" key="1">
    <source>
        <dbReference type="SAM" id="Phobius"/>
    </source>
</evidence>
<evidence type="ECO:0000313" key="2">
    <source>
        <dbReference type="EMBL" id="QDP97754.1"/>
    </source>
</evidence>
<dbReference type="AlphaFoldDB" id="A0A516Q2V0"/>
<keyword evidence="1" id="KW-0812">Transmembrane</keyword>
<accession>A0A516Q2V0</accession>
<gene>
    <name evidence="2" type="ORF">FOE78_19210</name>
</gene>
<sequence length="192" mass="20725">MTVKPRIGTKPRIPAEISASILAATTAFIGGGVLHLPVWGIFISWAATHLAGGPRLSIMKRLWVAMPAGSTFALIVILLDKQFGTILGDGYWATCGVLAVIIFVVNSALMYTGRTKLFSLVPGMFMGFASMFATTFGGFGPDPQNVFVCWIATIAMNFLGPIYSWIRVRVSPERDEVAHLRDLSIKADESAS</sequence>
<dbReference type="KEGG" id="mik:FOE78_19210"/>
<proteinExistence type="predicted"/>
<feature type="transmembrane region" description="Helical" evidence="1">
    <location>
        <begin position="91"/>
        <end position="111"/>
    </location>
</feature>
<reference evidence="2 3" key="1">
    <citation type="submission" date="2019-07" db="EMBL/GenBank/DDBJ databases">
        <title>Microlunatus dokdonensis sp. nov. isolated from the rhizospheric soil of the wild plant Elymus tsukushiensis.</title>
        <authorList>
            <person name="Ghim S.-Y."/>
            <person name="Hwang Y.-J."/>
            <person name="Son J.-S."/>
            <person name="Shin J.-H."/>
        </authorList>
    </citation>
    <scope>NUCLEOTIDE SEQUENCE [LARGE SCALE GENOMIC DNA]</scope>
    <source>
        <strain evidence="2 3">KUDC0627</strain>
    </source>
</reference>
<feature type="transmembrane region" description="Helical" evidence="1">
    <location>
        <begin position="117"/>
        <end position="139"/>
    </location>
</feature>
<keyword evidence="1" id="KW-1133">Transmembrane helix</keyword>
<dbReference type="OrthoDB" id="8266131at2"/>
<feature type="transmembrane region" description="Helical" evidence="1">
    <location>
        <begin position="146"/>
        <end position="166"/>
    </location>
</feature>
<dbReference type="EMBL" id="CP041692">
    <property type="protein sequence ID" value="QDP97754.1"/>
    <property type="molecule type" value="Genomic_DNA"/>
</dbReference>
<name>A0A516Q2V0_9ACTN</name>
<protein>
    <submittedName>
        <fullName evidence="2">DUF1097 domain-containing protein</fullName>
    </submittedName>
</protein>
<keyword evidence="1" id="KW-0472">Membrane</keyword>
<feature type="transmembrane region" description="Helical" evidence="1">
    <location>
        <begin position="21"/>
        <end position="42"/>
    </location>
</feature>
<evidence type="ECO:0000313" key="3">
    <source>
        <dbReference type="Proteomes" id="UP000319263"/>
    </source>
</evidence>
<feature type="transmembrane region" description="Helical" evidence="1">
    <location>
        <begin position="62"/>
        <end position="79"/>
    </location>
</feature>
<dbReference type="Pfam" id="PF06496">
    <property type="entry name" value="DUF1097"/>
    <property type="match status" value="1"/>
</dbReference>
<organism evidence="2 3">
    <name type="scientific">Microlunatus elymi</name>
    <dbReference type="NCBI Taxonomy" id="2596828"/>
    <lineage>
        <taxon>Bacteria</taxon>
        <taxon>Bacillati</taxon>
        <taxon>Actinomycetota</taxon>
        <taxon>Actinomycetes</taxon>
        <taxon>Propionibacteriales</taxon>
        <taxon>Propionibacteriaceae</taxon>
        <taxon>Microlunatus</taxon>
    </lineage>
</organism>
<dbReference type="Proteomes" id="UP000319263">
    <property type="component" value="Chromosome"/>
</dbReference>
<keyword evidence="3" id="KW-1185">Reference proteome</keyword>
<dbReference type="RefSeq" id="WP_143987709.1">
    <property type="nucleotide sequence ID" value="NZ_CP041692.1"/>
</dbReference>